<feature type="transmembrane region" description="Helical" evidence="2">
    <location>
        <begin position="122"/>
        <end position="148"/>
    </location>
</feature>
<accession>A0ABR0RX27</accession>
<keyword evidence="2" id="KW-1133">Transmembrane helix</keyword>
<feature type="transmembrane region" description="Helical" evidence="2">
    <location>
        <begin position="75"/>
        <end position="102"/>
    </location>
</feature>
<feature type="transmembrane region" description="Helical" evidence="2">
    <location>
        <begin position="203"/>
        <end position="222"/>
    </location>
</feature>
<organism evidence="3 4">
    <name type="scientific">Knufia obscura</name>
    <dbReference type="NCBI Taxonomy" id="1635080"/>
    <lineage>
        <taxon>Eukaryota</taxon>
        <taxon>Fungi</taxon>
        <taxon>Dikarya</taxon>
        <taxon>Ascomycota</taxon>
        <taxon>Pezizomycotina</taxon>
        <taxon>Eurotiomycetes</taxon>
        <taxon>Chaetothyriomycetidae</taxon>
        <taxon>Chaetothyriales</taxon>
        <taxon>Trichomeriaceae</taxon>
        <taxon>Knufia</taxon>
    </lineage>
</organism>
<gene>
    <name evidence="3" type="ORF">PMZ80_002353</name>
</gene>
<protein>
    <submittedName>
        <fullName evidence="3">Uncharacterized protein</fullName>
    </submittedName>
</protein>
<keyword evidence="4" id="KW-1185">Reference proteome</keyword>
<proteinExistence type="predicted"/>
<dbReference type="GeneID" id="89995802"/>
<dbReference type="Proteomes" id="UP001334248">
    <property type="component" value="Unassembled WGS sequence"/>
</dbReference>
<name>A0ABR0RX27_9EURO</name>
<dbReference type="RefSeq" id="XP_064733239.1">
    <property type="nucleotide sequence ID" value="XM_064870786.1"/>
</dbReference>
<dbReference type="EMBL" id="JAVHJV010000002">
    <property type="protein sequence ID" value="KAK5945149.1"/>
    <property type="molecule type" value="Genomic_DNA"/>
</dbReference>
<reference evidence="3 4" key="1">
    <citation type="journal article" date="2023" name="Res Sq">
        <title>Genomic and morphological characterization of Knufia obscura isolated from the Mars 2020 spacecraft assembly facility.</title>
        <authorList>
            <person name="Chander A.M."/>
            <person name="Teixeira M.M."/>
            <person name="Singh N.K."/>
            <person name="Williams M.P."/>
            <person name="Parker C.W."/>
            <person name="Leo P."/>
            <person name="Stajich J.E."/>
            <person name="Torok T."/>
            <person name="Tighe S."/>
            <person name="Mason C.E."/>
            <person name="Venkateswaran K."/>
        </authorList>
    </citation>
    <scope>NUCLEOTIDE SEQUENCE [LARGE SCALE GENOMIC DNA]</scope>
    <source>
        <strain evidence="3 4">CCFEE 5817</strain>
    </source>
</reference>
<keyword evidence="2" id="KW-0472">Membrane</keyword>
<evidence type="ECO:0000313" key="4">
    <source>
        <dbReference type="Proteomes" id="UP001334248"/>
    </source>
</evidence>
<evidence type="ECO:0000256" key="2">
    <source>
        <dbReference type="SAM" id="Phobius"/>
    </source>
</evidence>
<evidence type="ECO:0000313" key="3">
    <source>
        <dbReference type="EMBL" id="KAK5945149.1"/>
    </source>
</evidence>
<feature type="compositionally biased region" description="Basic and acidic residues" evidence="1">
    <location>
        <begin position="1"/>
        <end position="10"/>
    </location>
</feature>
<feature type="compositionally biased region" description="Basic and acidic residues" evidence="1">
    <location>
        <begin position="32"/>
        <end position="42"/>
    </location>
</feature>
<comment type="caution">
    <text evidence="3">The sequence shown here is derived from an EMBL/GenBank/DDBJ whole genome shotgun (WGS) entry which is preliminary data.</text>
</comment>
<keyword evidence="2" id="KW-0812">Transmembrane</keyword>
<feature type="transmembrane region" description="Helical" evidence="2">
    <location>
        <begin position="168"/>
        <end position="197"/>
    </location>
</feature>
<feature type="region of interest" description="Disordered" evidence="1">
    <location>
        <begin position="1"/>
        <end position="58"/>
    </location>
</feature>
<sequence>MAQEAEDRYIRPVARVRSQLSGKSSNEEEDNISEKTGKEAGSKRQPTKTSTGLRSEGGHDIYKIKPMTKHSGSSVVTFFNGLFQTIIAISTLGTSVTFSFILTSNTELSNPNAYYNTSQVATFLAVSWLLFLLALAFGSLGSTLLTFFKAHWIRDWDGEHGRRSQKEVQFYAVLASGLLGAQIIGAFVFLCFVVVAYSPVVGWIALAFTGWFGILIMVSVLWQVPWPWRDNEPDTRSKSP</sequence>
<evidence type="ECO:0000256" key="1">
    <source>
        <dbReference type="SAM" id="MobiDB-lite"/>
    </source>
</evidence>